<feature type="domain" description="START" evidence="1">
    <location>
        <begin position="32"/>
        <end position="198"/>
    </location>
</feature>
<evidence type="ECO:0000313" key="2">
    <source>
        <dbReference type="EMBL" id="SVA05054.1"/>
    </source>
</evidence>
<organism evidence="2">
    <name type="scientific">marine metagenome</name>
    <dbReference type="NCBI Taxonomy" id="408172"/>
    <lineage>
        <taxon>unclassified sequences</taxon>
        <taxon>metagenomes</taxon>
        <taxon>ecological metagenomes</taxon>
    </lineage>
</organism>
<dbReference type="Gene3D" id="3.30.530.20">
    <property type="match status" value="1"/>
</dbReference>
<dbReference type="Pfam" id="PF01852">
    <property type="entry name" value="START"/>
    <property type="match status" value="1"/>
</dbReference>
<dbReference type="GO" id="GO:0008289">
    <property type="term" value="F:lipid binding"/>
    <property type="evidence" value="ECO:0007669"/>
    <property type="project" value="InterPro"/>
</dbReference>
<evidence type="ECO:0000259" key="1">
    <source>
        <dbReference type="PROSITE" id="PS50848"/>
    </source>
</evidence>
<dbReference type="SUPFAM" id="SSF55961">
    <property type="entry name" value="Bet v1-like"/>
    <property type="match status" value="1"/>
</dbReference>
<proteinExistence type="predicted"/>
<dbReference type="EMBL" id="UINC01003294">
    <property type="protein sequence ID" value="SVA05054.1"/>
    <property type="molecule type" value="Genomic_DNA"/>
</dbReference>
<dbReference type="PROSITE" id="PS50848">
    <property type="entry name" value="START"/>
    <property type="match status" value="1"/>
</dbReference>
<gene>
    <name evidence="2" type="ORF">METZ01_LOCUS57908</name>
</gene>
<reference evidence="2" key="1">
    <citation type="submission" date="2018-05" db="EMBL/GenBank/DDBJ databases">
        <authorList>
            <person name="Lanie J.A."/>
            <person name="Ng W.-L."/>
            <person name="Kazmierczak K.M."/>
            <person name="Andrzejewski T.M."/>
            <person name="Davidsen T.M."/>
            <person name="Wayne K.J."/>
            <person name="Tettelin H."/>
            <person name="Glass J.I."/>
            <person name="Rusch D."/>
            <person name="Podicherti R."/>
            <person name="Tsui H.-C.T."/>
            <person name="Winkler M.E."/>
        </authorList>
    </citation>
    <scope>NUCLEOTIDE SEQUENCE</scope>
</reference>
<sequence>MKLKFISSVLCIILNYGFADRLVVPDHLHDWNVLQDSDVWVGWTIKDDIQWCRSEKILPFEMEHISHIIEDKENYPNVFKRIEDTAILAPDIVHITLDMPFPFAGRDYIVKYVSNKTATENTYTFTAYDEIKVPERKNYVRLINAGGRWTVIPHGNGKTKVTYTWHGELRGDFPDWALERAWKVQGTEVLNWLYEALK</sequence>
<dbReference type="InterPro" id="IPR002913">
    <property type="entry name" value="START_lipid-bd_dom"/>
</dbReference>
<dbReference type="AlphaFoldDB" id="A0A381SNQ4"/>
<dbReference type="InterPro" id="IPR023393">
    <property type="entry name" value="START-like_dom_sf"/>
</dbReference>
<protein>
    <recommendedName>
        <fullName evidence="1">START domain-containing protein</fullName>
    </recommendedName>
</protein>
<name>A0A381SNQ4_9ZZZZ</name>
<accession>A0A381SNQ4</accession>